<organism evidence="2">
    <name type="scientific">Brachypodium distachyon</name>
    <name type="common">Purple false brome</name>
    <name type="synonym">Trachynia distachya</name>
    <dbReference type="NCBI Taxonomy" id="15368"/>
    <lineage>
        <taxon>Eukaryota</taxon>
        <taxon>Viridiplantae</taxon>
        <taxon>Streptophyta</taxon>
        <taxon>Embryophyta</taxon>
        <taxon>Tracheophyta</taxon>
        <taxon>Spermatophyta</taxon>
        <taxon>Magnoliopsida</taxon>
        <taxon>Liliopsida</taxon>
        <taxon>Poales</taxon>
        <taxon>Poaceae</taxon>
        <taxon>BOP clade</taxon>
        <taxon>Pooideae</taxon>
        <taxon>Stipodae</taxon>
        <taxon>Brachypodieae</taxon>
        <taxon>Brachypodium</taxon>
    </lineage>
</organism>
<gene>
    <name evidence="2" type="ORF">BRADI_2g48975v3</name>
</gene>
<evidence type="ECO:0000256" key="1">
    <source>
        <dbReference type="SAM" id="MobiDB-lite"/>
    </source>
</evidence>
<dbReference type="EnsemblPlants" id="PNT72776">
    <property type="protein sequence ID" value="PNT72776"/>
    <property type="gene ID" value="BRADI_2g48975v3"/>
</dbReference>
<feature type="compositionally biased region" description="Basic residues" evidence="1">
    <location>
        <begin position="149"/>
        <end position="158"/>
    </location>
</feature>
<feature type="compositionally biased region" description="Low complexity" evidence="1">
    <location>
        <begin position="104"/>
        <end position="117"/>
    </location>
</feature>
<sequence>MCCRRLIRRANKGFPLVLEARKNGQRHGDASKEGTAPAGVAVLAPRRPSRNKEPPFGLISVEKRDPRRLRSRRLRTISPPPGRGLDGEDPAHRCLAGLQHHHGAGSSTSGSTRTWSSVKNSRPTQEPDGPRAGSKFPAATTGAPLPRGGCRRSCRPPHHAAQLAGARATVARSGDTPEGPQPRRAPNQRRPRRKARPPPRMTSPGPSPAPVPVPPSPDQALRRWSWPGRPPRHVPPERRSH</sequence>
<accession>A0A2K2DEQ2</accession>
<proteinExistence type="predicted"/>
<dbReference type="AlphaFoldDB" id="A0A2K2DEQ2"/>
<dbReference type="InParanoid" id="A0A2K2DEQ2"/>
<dbReference type="Gramene" id="PNT72776">
    <property type="protein sequence ID" value="PNT72776"/>
    <property type="gene ID" value="BRADI_2g48975v3"/>
</dbReference>
<evidence type="ECO:0000313" key="4">
    <source>
        <dbReference type="Proteomes" id="UP000008810"/>
    </source>
</evidence>
<name>A0A2K2DEQ2_BRADI</name>
<dbReference type="Proteomes" id="UP000008810">
    <property type="component" value="Chromosome 2"/>
</dbReference>
<reference evidence="2" key="2">
    <citation type="submission" date="2017-06" db="EMBL/GenBank/DDBJ databases">
        <title>WGS assembly of Brachypodium distachyon.</title>
        <authorList>
            <consortium name="The International Brachypodium Initiative"/>
            <person name="Lucas S."/>
            <person name="Harmon-Smith M."/>
            <person name="Lail K."/>
            <person name="Tice H."/>
            <person name="Grimwood J."/>
            <person name="Bruce D."/>
            <person name="Barry K."/>
            <person name="Shu S."/>
            <person name="Lindquist E."/>
            <person name="Wang M."/>
            <person name="Pitluck S."/>
            <person name="Vogel J.P."/>
            <person name="Garvin D.F."/>
            <person name="Mockler T.C."/>
            <person name="Schmutz J."/>
            <person name="Rokhsar D."/>
            <person name="Bevan M.W."/>
        </authorList>
    </citation>
    <scope>NUCLEOTIDE SEQUENCE</scope>
    <source>
        <strain evidence="2">Bd21</strain>
    </source>
</reference>
<evidence type="ECO:0000313" key="2">
    <source>
        <dbReference type="EMBL" id="PNT72776.1"/>
    </source>
</evidence>
<reference evidence="2 3" key="1">
    <citation type="journal article" date="2010" name="Nature">
        <title>Genome sequencing and analysis of the model grass Brachypodium distachyon.</title>
        <authorList>
            <consortium name="International Brachypodium Initiative"/>
        </authorList>
    </citation>
    <scope>NUCLEOTIDE SEQUENCE [LARGE SCALE GENOMIC DNA]</scope>
    <source>
        <strain evidence="2 3">Bd21</strain>
    </source>
</reference>
<reference evidence="3" key="3">
    <citation type="submission" date="2018-08" db="UniProtKB">
        <authorList>
            <consortium name="EnsemblPlants"/>
        </authorList>
    </citation>
    <scope>IDENTIFICATION</scope>
    <source>
        <strain evidence="3">cv. Bd21</strain>
    </source>
</reference>
<evidence type="ECO:0000313" key="3">
    <source>
        <dbReference type="EnsemblPlants" id="PNT72776"/>
    </source>
</evidence>
<feature type="compositionally biased region" description="Pro residues" evidence="1">
    <location>
        <begin position="198"/>
        <end position="217"/>
    </location>
</feature>
<feature type="region of interest" description="Disordered" evidence="1">
    <location>
        <begin position="23"/>
        <end position="241"/>
    </location>
</feature>
<feature type="compositionally biased region" description="Basic residues" evidence="1">
    <location>
        <begin position="186"/>
        <end position="197"/>
    </location>
</feature>
<feature type="compositionally biased region" description="Basic residues" evidence="1">
    <location>
        <begin position="66"/>
        <end position="75"/>
    </location>
</feature>
<dbReference type="EMBL" id="CM000881">
    <property type="protein sequence ID" value="PNT72776.1"/>
    <property type="molecule type" value="Genomic_DNA"/>
</dbReference>
<keyword evidence="4" id="KW-1185">Reference proteome</keyword>
<feature type="compositionally biased region" description="Basic and acidic residues" evidence="1">
    <location>
        <begin position="23"/>
        <end position="32"/>
    </location>
</feature>
<protein>
    <submittedName>
        <fullName evidence="2 3">Uncharacterized protein</fullName>
    </submittedName>
</protein>